<keyword evidence="2" id="KW-1185">Reference proteome</keyword>
<dbReference type="GO" id="GO:0016853">
    <property type="term" value="F:isomerase activity"/>
    <property type="evidence" value="ECO:0007669"/>
    <property type="project" value="UniProtKB-KW"/>
</dbReference>
<dbReference type="InterPro" id="IPR026286">
    <property type="entry name" value="MaiA/AMDase"/>
</dbReference>
<gene>
    <name evidence="1" type="ORF">SAMN05518684_10293</name>
</gene>
<dbReference type="PANTHER" id="PTHR40267">
    <property type="entry name" value="BLR3294 PROTEIN"/>
    <property type="match status" value="1"/>
</dbReference>
<proteinExistence type="predicted"/>
<name>A0A1H9Q8U8_9BACI</name>
<protein>
    <submittedName>
        <fullName evidence="1">Maleate cis-trans isomerase</fullName>
    </submittedName>
</protein>
<dbReference type="Proteomes" id="UP000198571">
    <property type="component" value="Unassembled WGS sequence"/>
</dbReference>
<keyword evidence="1" id="KW-0413">Isomerase</keyword>
<dbReference type="Pfam" id="PF17645">
    <property type="entry name" value="Amdase"/>
    <property type="match status" value="1"/>
</dbReference>
<evidence type="ECO:0000313" key="2">
    <source>
        <dbReference type="Proteomes" id="UP000198571"/>
    </source>
</evidence>
<dbReference type="Gene3D" id="3.40.50.12500">
    <property type="match status" value="1"/>
</dbReference>
<organism evidence="1 2">
    <name type="scientific">Salipaludibacillus aurantiacus</name>
    <dbReference type="NCBI Taxonomy" id="1601833"/>
    <lineage>
        <taxon>Bacteria</taxon>
        <taxon>Bacillati</taxon>
        <taxon>Bacillota</taxon>
        <taxon>Bacilli</taxon>
        <taxon>Bacillales</taxon>
        <taxon>Bacillaceae</taxon>
    </lineage>
</organism>
<dbReference type="AlphaFoldDB" id="A0A1H9Q8U8"/>
<dbReference type="OrthoDB" id="483160at2"/>
<evidence type="ECO:0000313" key="1">
    <source>
        <dbReference type="EMBL" id="SER56921.1"/>
    </source>
</evidence>
<reference evidence="2" key="1">
    <citation type="submission" date="2016-10" db="EMBL/GenBank/DDBJ databases">
        <authorList>
            <person name="Varghese N."/>
            <person name="Submissions S."/>
        </authorList>
    </citation>
    <scope>NUCLEOTIDE SEQUENCE [LARGE SCALE GENOMIC DNA]</scope>
    <source>
        <strain evidence="2">S9</strain>
    </source>
</reference>
<dbReference type="RefSeq" id="WP_093047433.1">
    <property type="nucleotide sequence ID" value="NZ_FOGT01000002.1"/>
</dbReference>
<accession>A0A1H9Q8U8</accession>
<dbReference type="PIRSF" id="PIRSF015736">
    <property type="entry name" value="MI"/>
    <property type="match status" value="1"/>
</dbReference>
<dbReference type="STRING" id="1601833.SAMN05518684_10293"/>
<dbReference type="InterPro" id="IPR053714">
    <property type="entry name" value="Iso_Racemase_Enz_sf"/>
</dbReference>
<dbReference type="EMBL" id="FOGT01000002">
    <property type="protein sequence ID" value="SER56921.1"/>
    <property type="molecule type" value="Genomic_DNA"/>
</dbReference>
<dbReference type="PANTHER" id="PTHR40267:SF1">
    <property type="entry name" value="BLR3294 PROTEIN"/>
    <property type="match status" value="1"/>
</dbReference>
<sequence>MSKNHQSVKLGFLYPGFAAEDDFPQIGQMVTPRVDVELVHTTFIEDAHTVEALSEMGSVKRINEGTKELAGKNLDAVLWTSTSASFVLGLEGIKEQVAAMESALKVPASTTALAFIHAAQTLNAKRVAIAATYPEDIAVIFKNFLESFQIEVVQYASKNIITAAEVGTLQKEEVLQFAADNSRSDIDALLIPDTALHSVQWLEDIETAIQRPVITANQASFWEALRLTGRFTPQKGLGTLFTLKPLEPGGHTGDFKS</sequence>